<proteinExistence type="predicted"/>
<organism evidence="1 2">
    <name type="scientific">Trifolium pratense</name>
    <name type="common">Red clover</name>
    <dbReference type="NCBI Taxonomy" id="57577"/>
    <lineage>
        <taxon>Eukaryota</taxon>
        <taxon>Viridiplantae</taxon>
        <taxon>Streptophyta</taxon>
        <taxon>Embryophyta</taxon>
        <taxon>Tracheophyta</taxon>
        <taxon>Spermatophyta</taxon>
        <taxon>Magnoliopsida</taxon>
        <taxon>eudicotyledons</taxon>
        <taxon>Gunneridae</taxon>
        <taxon>Pentapetalae</taxon>
        <taxon>rosids</taxon>
        <taxon>fabids</taxon>
        <taxon>Fabales</taxon>
        <taxon>Fabaceae</taxon>
        <taxon>Papilionoideae</taxon>
        <taxon>50 kb inversion clade</taxon>
        <taxon>NPAAA clade</taxon>
        <taxon>Hologalegina</taxon>
        <taxon>IRL clade</taxon>
        <taxon>Trifolieae</taxon>
        <taxon>Trifolium</taxon>
    </lineage>
</organism>
<evidence type="ECO:0000313" key="1">
    <source>
        <dbReference type="EMBL" id="CAJ2643822.1"/>
    </source>
</evidence>
<sequence>MRIARKCSYCGNLGHNSRTCNNSLSQDQFHLYSTSPSYFATKWSFRKNYLLSSQSYSSLSKSYSLPTLFGTNENSDSYLGSGHMSTIGSSKKGMPWTEEEHHMFLRGLEKLGKGNWRGISRDFVTTRTPTQVASHAQKHFLRQSQNSFINKRKHLSLLKVGCESKTRFEAFSEQSEAIVTLSGITNLTENDISYISQLSGSRNFLSQWLSHPQYSVLKLPTSSTSTNCTSRSVAPDLELKLATPMPLEVTEACSVGPLSYNHY</sequence>
<evidence type="ECO:0000313" key="2">
    <source>
        <dbReference type="Proteomes" id="UP001177021"/>
    </source>
</evidence>
<gene>
    <name evidence="1" type="ORF">MILVUS5_LOCUS12978</name>
</gene>
<dbReference type="Proteomes" id="UP001177021">
    <property type="component" value="Unassembled WGS sequence"/>
</dbReference>
<dbReference type="EMBL" id="CASHSV030000034">
    <property type="protein sequence ID" value="CAJ2643822.1"/>
    <property type="molecule type" value="Genomic_DNA"/>
</dbReference>
<accession>A0ACB0JHR6</accession>
<reference evidence="1" key="1">
    <citation type="submission" date="2023-10" db="EMBL/GenBank/DDBJ databases">
        <authorList>
            <person name="Rodriguez Cubillos JULIANA M."/>
            <person name="De Vega J."/>
        </authorList>
    </citation>
    <scope>NUCLEOTIDE SEQUENCE</scope>
</reference>
<protein>
    <submittedName>
        <fullName evidence="1">Uncharacterized protein</fullName>
    </submittedName>
</protein>
<keyword evidence="2" id="KW-1185">Reference proteome</keyword>
<name>A0ACB0JHR6_TRIPR</name>
<comment type="caution">
    <text evidence="1">The sequence shown here is derived from an EMBL/GenBank/DDBJ whole genome shotgun (WGS) entry which is preliminary data.</text>
</comment>